<evidence type="ECO:0000313" key="3">
    <source>
        <dbReference type="EMBL" id="QJQ01859.1"/>
    </source>
</evidence>
<dbReference type="InterPro" id="IPR023631">
    <property type="entry name" value="Amidase_dom"/>
</dbReference>
<dbReference type="InterPro" id="IPR033788">
    <property type="entry name" value="VbhA-like"/>
</dbReference>
<proteinExistence type="inferred from homology"/>
<dbReference type="GO" id="GO:0003824">
    <property type="term" value="F:catalytic activity"/>
    <property type="evidence" value="ECO:0007669"/>
    <property type="project" value="InterPro"/>
</dbReference>
<evidence type="ECO:0000313" key="4">
    <source>
        <dbReference type="Proteomes" id="UP000501648"/>
    </source>
</evidence>
<dbReference type="CDD" id="cd11586">
    <property type="entry name" value="VbhA_like"/>
    <property type="match status" value="1"/>
</dbReference>
<protein>
    <submittedName>
        <fullName evidence="3">Amidase</fullName>
    </submittedName>
</protein>
<sequence length="482" mass="50970">MNTASSACAPESDGLALAERIARGELSASQALQQAIARLEQVNPQLNAMAEKLYHLGEQSVAQGLPAGPFRGVPMLIKDLFTPLAGARMSNGSLLLKDSVLPFDAELVTRFKQAGFTIFGTTASPEFGSSYTTESRLLGATRNPWSLEHICGGSSGAAAALVAARVLPIAHGNDGGGSLRVPASACGVFGLKPSRGLTPMGPVVGEGWAGMSTSHVMSISVRDSAAVLDQLAGADLGAPYAAPHYSQSFLAAASGPAPRGLRIGLVRQLQPWPTHPDCIEAVQKTAALCEQLGHHVEETILPLEALEFYDTIFTIIGSQTRSYLNTLARMAGHPMDEQALEARHRVILRDKGQRSGAEYAAAVDYLHAFGRRMAALMQRYDLILTPTMAQPPARIGSLTVRDEQSITELIHTFHGFSPFTALFNASGQPAMSVPLHWNAAGLPIGSHFAAAFGGEPLLFALAAQLEQAAPWAQRCPPICAVL</sequence>
<dbReference type="PANTHER" id="PTHR11895">
    <property type="entry name" value="TRANSAMIDASE"/>
    <property type="match status" value="1"/>
</dbReference>
<dbReference type="InterPro" id="IPR036928">
    <property type="entry name" value="AS_sf"/>
</dbReference>
<dbReference type="Gene3D" id="3.90.1300.10">
    <property type="entry name" value="Amidase signature (AS) domain"/>
    <property type="match status" value="1"/>
</dbReference>
<dbReference type="EMBL" id="CP008956">
    <property type="protein sequence ID" value="QJQ01859.1"/>
    <property type="molecule type" value="Genomic_DNA"/>
</dbReference>
<gene>
    <name evidence="3" type="ORF">C798_16940</name>
</gene>
<dbReference type="Pfam" id="PF01425">
    <property type="entry name" value="Amidase"/>
    <property type="match status" value="1"/>
</dbReference>
<dbReference type="InterPro" id="IPR000120">
    <property type="entry name" value="Amidase"/>
</dbReference>
<dbReference type="PANTHER" id="PTHR11895:SF7">
    <property type="entry name" value="GLUTAMYL-TRNA(GLN) AMIDOTRANSFERASE SUBUNIT A, MITOCHONDRIAL"/>
    <property type="match status" value="1"/>
</dbReference>
<organism evidence="3 4">
    <name type="scientific">Herbaspirillum rubrisubalbicans Os34</name>
    <dbReference type="NCBI Taxonomy" id="1235827"/>
    <lineage>
        <taxon>Bacteria</taxon>
        <taxon>Pseudomonadati</taxon>
        <taxon>Pseudomonadota</taxon>
        <taxon>Betaproteobacteria</taxon>
        <taxon>Burkholderiales</taxon>
        <taxon>Oxalobacteraceae</taxon>
        <taxon>Herbaspirillum</taxon>
    </lineage>
</organism>
<comment type="similarity">
    <text evidence="1">Belongs to the amidase family.</text>
</comment>
<evidence type="ECO:0000259" key="2">
    <source>
        <dbReference type="Pfam" id="PF01425"/>
    </source>
</evidence>
<dbReference type="AlphaFoldDB" id="A0A6M3ZTB1"/>
<evidence type="ECO:0000256" key="1">
    <source>
        <dbReference type="ARBA" id="ARBA00009199"/>
    </source>
</evidence>
<dbReference type="SUPFAM" id="SSF75304">
    <property type="entry name" value="Amidase signature (AS) enzymes"/>
    <property type="match status" value="1"/>
</dbReference>
<name>A0A6M3ZTB1_9BURK</name>
<dbReference type="RefSeq" id="WP_017451759.1">
    <property type="nucleotide sequence ID" value="NZ_CP008956.1"/>
</dbReference>
<reference evidence="3 4" key="1">
    <citation type="journal article" date="2012" name="J. Bacteriol.">
        <title>Genome sequence of the pathogenic Herbaspirillum seropedicae strain Os34, isolated from rice roots.</title>
        <authorList>
            <person name="Ye W."/>
            <person name="Ye S."/>
            <person name="Liu J."/>
            <person name="Chang S."/>
            <person name="Chen M."/>
            <person name="Zhu B."/>
            <person name="Guo L."/>
            <person name="An Q."/>
        </authorList>
    </citation>
    <scope>NUCLEOTIDE SEQUENCE [LARGE SCALE GENOMIC DNA]</scope>
    <source>
        <strain evidence="3 4">Os34</strain>
    </source>
</reference>
<feature type="domain" description="Amidase" evidence="2">
    <location>
        <begin position="31"/>
        <end position="458"/>
    </location>
</feature>
<dbReference type="Proteomes" id="UP000501648">
    <property type="component" value="Chromosome"/>
</dbReference>
<accession>A0A6M3ZTB1</accession>